<proteinExistence type="predicted"/>
<keyword evidence="1" id="KW-0732">Signal</keyword>
<evidence type="ECO:0000313" key="2">
    <source>
        <dbReference type="EMBL" id="MBK1855626.1"/>
    </source>
</evidence>
<evidence type="ECO:0008006" key="4">
    <source>
        <dbReference type="Google" id="ProtNLM"/>
    </source>
</evidence>
<keyword evidence="3" id="KW-1185">Reference proteome</keyword>
<evidence type="ECO:0000313" key="3">
    <source>
        <dbReference type="Proteomes" id="UP000634206"/>
    </source>
</evidence>
<name>A0AAE2VD16_9BACT</name>
<dbReference type="EMBL" id="JAENIG010000007">
    <property type="protein sequence ID" value="MBK1855626.1"/>
    <property type="molecule type" value="Genomic_DNA"/>
</dbReference>
<feature type="chain" id="PRO_5042126026" description="3D domain-containing protein" evidence="1">
    <location>
        <begin position="29"/>
        <end position="164"/>
    </location>
</feature>
<dbReference type="Proteomes" id="UP000634206">
    <property type="component" value="Unassembled WGS sequence"/>
</dbReference>
<protein>
    <recommendedName>
        <fullName evidence="4">3D domain-containing protein</fullName>
    </recommendedName>
</protein>
<organism evidence="2 3">
    <name type="scientific">Oceaniferula flava</name>
    <dbReference type="NCBI Taxonomy" id="2800421"/>
    <lineage>
        <taxon>Bacteria</taxon>
        <taxon>Pseudomonadati</taxon>
        <taxon>Verrucomicrobiota</taxon>
        <taxon>Verrucomicrobiia</taxon>
        <taxon>Verrucomicrobiales</taxon>
        <taxon>Verrucomicrobiaceae</taxon>
        <taxon>Oceaniferula</taxon>
    </lineage>
</organism>
<dbReference type="RefSeq" id="WP_309490240.1">
    <property type="nucleotide sequence ID" value="NZ_JAENIG010000007.1"/>
</dbReference>
<dbReference type="AlphaFoldDB" id="A0AAE2VD16"/>
<evidence type="ECO:0000256" key="1">
    <source>
        <dbReference type="SAM" id="SignalP"/>
    </source>
</evidence>
<comment type="caution">
    <text evidence="2">The sequence shown here is derived from an EMBL/GenBank/DDBJ whole genome shotgun (WGS) entry which is preliminary data.</text>
</comment>
<gene>
    <name evidence="2" type="ORF">JIN83_11695</name>
</gene>
<sequence>MPSNTSAKKPISSRITAIILLLFSPVFTQVSQANSTTQPSPALHDLSDTASKPKRVKIRARITYYSIGQDKWGSRNACPKTKRSKIGVTVAAHPKFKFGTKLSIPKLKGIVGDGNFLVQDRGSAVTRKTASKGKYYVFDVYVTPAQRRKYANQLPEYMDVYVMK</sequence>
<reference evidence="2" key="1">
    <citation type="submission" date="2021-01" db="EMBL/GenBank/DDBJ databases">
        <title>Modified the classification status of verrucomicrobia.</title>
        <authorList>
            <person name="Feng X."/>
        </authorList>
    </citation>
    <scope>NUCLEOTIDE SEQUENCE</scope>
    <source>
        <strain evidence="2">5K15</strain>
    </source>
</reference>
<accession>A0AAE2VD16</accession>
<feature type="signal peptide" evidence="1">
    <location>
        <begin position="1"/>
        <end position="28"/>
    </location>
</feature>